<evidence type="ECO:0000313" key="3">
    <source>
        <dbReference type="Ensembl" id="ENSHHUP00000031845.1"/>
    </source>
</evidence>
<feature type="compositionally biased region" description="Basic and acidic residues" evidence="2">
    <location>
        <begin position="12"/>
        <end position="30"/>
    </location>
</feature>
<reference evidence="3" key="2">
    <citation type="submission" date="2025-08" db="UniProtKB">
        <authorList>
            <consortium name="Ensembl"/>
        </authorList>
    </citation>
    <scope>IDENTIFICATION</scope>
</reference>
<reference evidence="3" key="3">
    <citation type="submission" date="2025-09" db="UniProtKB">
        <authorList>
            <consortium name="Ensembl"/>
        </authorList>
    </citation>
    <scope>IDENTIFICATION</scope>
</reference>
<keyword evidence="4" id="KW-1185">Reference proteome</keyword>
<evidence type="ECO:0000313" key="4">
    <source>
        <dbReference type="Proteomes" id="UP000314982"/>
    </source>
</evidence>
<feature type="region of interest" description="Disordered" evidence="2">
    <location>
        <begin position="1"/>
        <end position="30"/>
    </location>
</feature>
<dbReference type="GeneTree" id="ENSGT00740000116948"/>
<protein>
    <submittedName>
        <fullName evidence="3">Uncharacterized protein</fullName>
    </submittedName>
</protein>
<dbReference type="AlphaFoldDB" id="A0A4W5M3J1"/>
<feature type="coiled-coil region" evidence="1">
    <location>
        <begin position="33"/>
        <end position="183"/>
    </location>
</feature>
<keyword evidence="1" id="KW-0175">Coiled coil</keyword>
<name>A0A4W5M3J1_9TELE</name>
<sequence length="205" mass="24259">MKQLSDALESGQAERERLLFEKTDSPQNHAEELEKLLSTVTSLTEERDQLQEILEGIREERNHLKRDLEENVEMTIENQEELRVALERIHQEENMKLMETANLEELQRQMKQLNEELESVRAESNRLLFEKTDSLLNHAEELEKLFSTVTSLTEERDQLQEILEGIQEERNHLKRDLEENVERVSLDLNSTITLLILLLIWPMNM</sequence>
<dbReference type="Proteomes" id="UP000314982">
    <property type="component" value="Unassembled WGS sequence"/>
</dbReference>
<proteinExistence type="predicted"/>
<accession>A0A4W5M3J1</accession>
<evidence type="ECO:0000256" key="1">
    <source>
        <dbReference type="SAM" id="Coils"/>
    </source>
</evidence>
<dbReference type="Ensembl" id="ENSHHUT00000033150.1">
    <property type="protein sequence ID" value="ENSHHUP00000031845.1"/>
    <property type="gene ID" value="ENSHHUG00000020196.1"/>
</dbReference>
<reference evidence="4" key="1">
    <citation type="submission" date="2018-06" db="EMBL/GenBank/DDBJ databases">
        <title>Genome assembly of Danube salmon.</title>
        <authorList>
            <person name="Macqueen D.J."/>
            <person name="Gundappa M.K."/>
        </authorList>
    </citation>
    <scope>NUCLEOTIDE SEQUENCE [LARGE SCALE GENOMIC DNA]</scope>
</reference>
<evidence type="ECO:0000256" key="2">
    <source>
        <dbReference type="SAM" id="MobiDB-lite"/>
    </source>
</evidence>
<organism evidence="3 4">
    <name type="scientific">Hucho hucho</name>
    <name type="common">huchen</name>
    <dbReference type="NCBI Taxonomy" id="62062"/>
    <lineage>
        <taxon>Eukaryota</taxon>
        <taxon>Metazoa</taxon>
        <taxon>Chordata</taxon>
        <taxon>Craniata</taxon>
        <taxon>Vertebrata</taxon>
        <taxon>Euteleostomi</taxon>
        <taxon>Actinopterygii</taxon>
        <taxon>Neopterygii</taxon>
        <taxon>Teleostei</taxon>
        <taxon>Protacanthopterygii</taxon>
        <taxon>Salmoniformes</taxon>
        <taxon>Salmonidae</taxon>
        <taxon>Salmoninae</taxon>
        <taxon>Hucho</taxon>
    </lineage>
</organism>